<dbReference type="RefSeq" id="WP_106757296.1">
    <property type="nucleotide sequence ID" value="NZ_PXWF02000139.1"/>
</dbReference>
<name>A0A2U2HMR5_9BURK</name>
<dbReference type="EMBL" id="PXWF02000139">
    <property type="protein sequence ID" value="PWF48808.1"/>
    <property type="molecule type" value="Genomic_DNA"/>
</dbReference>
<evidence type="ECO:0000313" key="4">
    <source>
        <dbReference type="Proteomes" id="UP000241421"/>
    </source>
</evidence>
<protein>
    <recommendedName>
        <fullName evidence="2">Rap1a immunity protein domain-containing protein</fullName>
    </recommendedName>
</protein>
<sequence>MRRALFVALVIVQTAQAAETPAGRPYLGTVSGETLLRDYVGPPGPRDDPFLKGSDVLNFQMARGFMDGVKDATEGAAWCYVGGKSNELNEDIAAALTKLTPEERKGRAGPLVVDALRRLFPCPVRRTTP</sequence>
<gene>
    <name evidence="3" type="ORF">C7C56_010065</name>
</gene>
<comment type="caution">
    <text evidence="3">The sequence shown here is derived from an EMBL/GenBank/DDBJ whole genome shotgun (WGS) entry which is preliminary data.</text>
</comment>
<evidence type="ECO:0000313" key="3">
    <source>
        <dbReference type="EMBL" id="PWF48808.1"/>
    </source>
</evidence>
<feature type="domain" description="Rap1a immunity protein" evidence="2">
    <location>
        <begin position="53"/>
        <end position="122"/>
    </location>
</feature>
<organism evidence="3 4">
    <name type="scientific">Massilia glaciei</name>
    <dbReference type="NCBI Taxonomy" id="1524097"/>
    <lineage>
        <taxon>Bacteria</taxon>
        <taxon>Pseudomonadati</taxon>
        <taxon>Pseudomonadota</taxon>
        <taxon>Betaproteobacteria</taxon>
        <taxon>Burkholderiales</taxon>
        <taxon>Oxalobacteraceae</taxon>
        <taxon>Telluria group</taxon>
        <taxon>Massilia</taxon>
    </lineage>
</organism>
<evidence type="ECO:0000256" key="1">
    <source>
        <dbReference type="SAM" id="SignalP"/>
    </source>
</evidence>
<accession>A0A2U2HMR5</accession>
<feature type="signal peptide" evidence="1">
    <location>
        <begin position="1"/>
        <end position="17"/>
    </location>
</feature>
<reference evidence="3 4" key="1">
    <citation type="submission" date="2018-04" db="EMBL/GenBank/DDBJ databases">
        <title>Massilia violaceinigra sp. nov., a novel purple-pigmented bacterium isolated from Tianshan glacier, Xinjiang, China.</title>
        <authorList>
            <person name="Wang H."/>
        </authorList>
    </citation>
    <scope>NUCLEOTIDE SEQUENCE [LARGE SCALE GENOMIC DNA]</scope>
    <source>
        <strain evidence="3 4">B448-2</strain>
    </source>
</reference>
<dbReference type="Pfam" id="PF18602">
    <property type="entry name" value="Rap1a"/>
    <property type="match status" value="1"/>
</dbReference>
<keyword evidence="4" id="KW-1185">Reference proteome</keyword>
<keyword evidence="1" id="KW-0732">Signal</keyword>
<evidence type="ECO:0000259" key="2">
    <source>
        <dbReference type="Pfam" id="PF18602"/>
    </source>
</evidence>
<dbReference type="Proteomes" id="UP000241421">
    <property type="component" value="Unassembled WGS sequence"/>
</dbReference>
<proteinExistence type="predicted"/>
<dbReference type="Gene3D" id="1.10.890.40">
    <property type="match status" value="1"/>
</dbReference>
<dbReference type="InterPro" id="IPR041238">
    <property type="entry name" value="Rap1a"/>
</dbReference>
<dbReference type="AlphaFoldDB" id="A0A2U2HMR5"/>
<feature type="chain" id="PRO_5015544593" description="Rap1a immunity protein domain-containing protein" evidence="1">
    <location>
        <begin position="18"/>
        <end position="129"/>
    </location>
</feature>
<dbReference type="OrthoDB" id="8758755at2"/>